<dbReference type="AlphaFoldDB" id="D2S5F1"/>
<dbReference type="Proteomes" id="UP000001382">
    <property type="component" value="Chromosome"/>
</dbReference>
<dbReference type="EMBL" id="CP001867">
    <property type="protein sequence ID" value="ADB75231.1"/>
    <property type="molecule type" value="Genomic_DNA"/>
</dbReference>
<gene>
    <name evidence="1" type="ordered locus">Gobs_2576</name>
</gene>
<dbReference type="KEGG" id="gob:Gobs_2576"/>
<name>D2S5F1_GEOOG</name>
<organism evidence="1 2">
    <name type="scientific">Geodermatophilus obscurus (strain ATCC 25078 / DSM 43160 / JCM 3152 / CCUG 61914 / KCC A-0152 / KCTC 9177 / NBRC 13315 / NRRL B-3577 / G-20)</name>
    <dbReference type="NCBI Taxonomy" id="526225"/>
    <lineage>
        <taxon>Bacteria</taxon>
        <taxon>Bacillati</taxon>
        <taxon>Actinomycetota</taxon>
        <taxon>Actinomycetes</taxon>
        <taxon>Geodermatophilales</taxon>
        <taxon>Geodermatophilaceae</taxon>
        <taxon>Geodermatophilus</taxon>
    </lineage>
</organism>
<keyword evidence="2" id="KW-1185">Reference proteome</keyword>
<accession>D2S5F1</accession>
<reference evidence="1 2" key="1">
    <citation type="journal article" date="2010" name="Stand. Genomic Sci.">
        <title>Complete genome sequence of Geodermatophilus obscurus type strain (G-20).</title>
        <authorList>
            <person name="Ivanova N."/>
            <person name="Sikorski J."/>
            <person name="Jando M."/>
            <person name="Munk C."/>
            <person name="Lapidus A."/>
            <person name="Glavina Del Rio T."/>
            <person name="Copeland A."/>
            <person name="Tice H."/>
            <person name="Cheng J.-F."/>
            <person name="Lucas S."/>
            <person name="Chen F."/>
            <person name="Nolan M."/>
            <person name="Bruce D."/>
            <person name="Goodwin L."/>
            <person name="Pitluck S."/>
            <person name="Mavromatis K."/>
            <person name="Mikhailova N."/>
            <person name="Pati A."/>
            <person name="Chen A."/>
            <person name="Palaniappan K."/>
            <person name="Land M."/>
            <person name="Hauser L."/>
            <person name="Chang Y.-J."/>
            <person name="Jeffries C.D."/>
            <person name="Meincke L."/>
            <person name="Brettin T."/>
            <person name="Detter J.C."/>
            <person name="Detter J.C."/>
            <person name="Rohde M."/>
            <person name="Goeker M."/>
            <person name="Bristow J."/>
            <person name="Eisen J.A."/>
            <person name="Markowitz V."/>
            <person name="Hugenholtz P."/>
            <person name="Kyrpides N.C."/>
            <person name="Klenk H.-P."/>
        </authorList>
    </citation>
    <scope>NUCLEOTIDE SEQUENCE [LARGE SCALE GENOMIC DNA]</scope>
    <source>
        <strain evidence="2">ATCC 25078 / DSM 43160 / JCM 3152 / KCC A-0152 / KCTC 9177 / NBRC 13315 / NRRL B-3577 / G-20</strain>
    </source>
</reference>
<evidence type="ECO:0000313" key="1">
    <source>
        <dbReference type="EMBL" id="ADB75231.1"/>
    </source>
</evidence>
<protein>
    <submittedName>
        <fullName evidence="1">Uncharacterized protein</fullName>
    </submittedName>
</protein>
<dbReference type="HOGENOM" id="CLU_3184162_0_0_11"/>
<evidence type="ECO:0000313" key="2">
    <source>
        <dbReference type="Proteomes" id="UP000001382"/>
    </source>
</evidence>
<dbReference type="RefSeq" id="WP_012948666.1">
    <property type="nucleotide sequence ID" value="NC_013757.1"/>
</dbReference>
<proteinExistence type="predicted"/>
<reference evidence="2" key="2">
    <citation type="submission" date="2010-01" db="EMBL/GenBank/DDBJ databases">
        <title>The complete genome of Geodermatophilus obscurus DSM 43160.</title>
        <authorList>
            <consortium name="US DOE Joint Genome Institute (JGI-PGF)"/>
            <person name="Lucas S."/>
            <person name="Copeland A."/>
            <person name="Lapidus A."/>
            <person name="Glavina del Rio T."/>
            <person name="Dalin E."/>
            <person name="Tice H."/>
            <person name="Bruce D."/>
            <person name="Goodwin L."/>
            <person name="Pitluck S."/>
            <person name="Kyrpides N."/>
            <person name="Mavromatis K."/>
            <person name="Ivanova N."/>
            <person name="Munk A.C."/>
            <person name="Brettin T."/>
            <person name="Detter J.C."/>
            <person name="Han C."/>
            <person name="Larimer F."/>
            <person name="Land M."/>
            <person name="Hauser L."/>
            <person name="Markowitz V."/>
            <person name="Cheng J.-F."/>
            <person name="Hugenholtz P."/>
            <person name="Woyke T."/>
            <person name="Wu D."/>
            <person name="Jando M."/>
            <person name="Schneider S."/>
            <person name="Klenk H.-P."/>
            <person name="Eisen J.A."/>
        </authorList>
    </citation>
    <scope>NUCLEOTIDE SEQUENCE [LARGE SCALE GENOMIC DNA]</scope>
    <source>
        <strain evidence="2">ATCC 25078 / DSM 43160 / JCM 3152 / KCC A-0152 / KCTC 9177 / NBRC 13315 / NRRL B-3577 / G-20</strain>
    </source>
</reference>
<sequence>MAEALETTLTGTPSASSRVACVAQVVQPDRQSLLPTVGGIFEQFAS</sequence>